<evidence type="ECO:0000256" key="14">
    <source>
        <dbReference type="ARBA" id="ARBA00023098"/>
    </source>
</evidence>
<dbReference type="PANTHER" id="PTHR46382">
    <property type="entry name" value="PHOSPHATIDATE CYTIDYLYLTRANSFERASE"/>
    <property type="match status" value="1"/>
</dbReference>
<comment type="pathway">
    <text evidence="3 18">Phospholipid metabolism; CDP-diacylglycerol biosynthesis; CDP-diacylglycerol from sn-glycerol 3-phosphate: step 3/3.</text>
</comment>
<keyword evidence="21" id="KW-1185">Reference proteome</keyword>
<accession>A0ABS5CY09</accession>
<evidence type="ECO:0000256" key="15">
    <source>
        <dbReference type="ARBA" id="ARBA00023136"/>
    </source>
</evidence>
<dbReference type="GO" id="GO:0004605">
    <property type="term" value="F:phosphatidate cytidylyltransferase activity"/>
    <property type="evidence" value="ECO:0007669"/>
    <property type="project" value="UniProtKB-EC"/>
</dbReference>
<proteinExistence type="inferred from homology"/>
<keyword evidence="10 18" id="KW-0808">Transferase</keyword>
<keyword evidence="8" id="KW-1003">Cell membrane</keyword>
<dbReference type="EC" id="2.7.7.41" evidence="6 18"/>
<protein>
    <recommendedName>
        <fullName evidence="7 18">Phosphatidate cytidylyltransferase</fullName>
        <ecNumber evidence="6 18">2.7.7.41</ecNumber>
    </recommendedName>
</protein>
<name>A0ABS5CY09_9MOLU</name>
<comment type="subcellular location">
    <subcellularLocation>
        <location evidence="2">Cell membrane</location>
        <topology evidence="2">Multi-pass membrane protein</topology>
    </subcellularLocation>
</comment>
<organism evidence="20 21">
    <name type="scientific">Candidatus Phytoplasma meliae</name>
    <dbReference type="NCBI Taxonomy" id="1848402"/>
    <lineage>
        <taxon>Bacteria</taxon>
        <taxon>Bacillati</taxon>
        <taxon>Mycoplasmatota</taxon>
        <taxon>Mollicutes</taxon>
        <taxon>Acholeplasmatales</taxon>
        <taxon>Acholeplasmataceae</taxon>
        <taxon>Candidatus Phytoplasma</taxon>
        <taxon>16SrXIII (Mexican periwinkle virescence group)</taxon>
    </lineage>
</organism>
<feature type="transmembrane region" description="Helical" evidence="19">
    <location>
        <begin position="100"/>
        <end position="117"/>
    </location>
</feature>
<evidence type="ECO:0000256" key="11">
    <source>
        <dbReference type="ARBA" id="ARBA00022692"/>
    </source>
</evidence>
<reference evidence="20" key="1">
    <citation type="submission" date="2021-04" db="EMBL/GenBank/DDBJ databases">
        <title>Genomic features of Candidatus Phytoplasma meliae isolate ChTYXIII (1SrXIII-G).</title>
        <authorList>
            <person name="Fernandez F.D."/>
            <person name="Conci L.R."/>
        </authorList>
    </citation>
    <scope>NUCLEOTIDE SEQUENCE [LARGE SCALE GENOMIC DNA]</scope>
    <source>
        <strain evidence="20">ChTYXIII-Mo</strain>
    </source>
</reference>
<evidence type="ECO:0000256" key="9">
    <source>
        <dbReference type="ARBA" id="ARBA00022516"/>
    </source>
</evidence>
<keyword evidence="15 19" id="KW-0472">Membrane</keyword>
<evidence type="ECO:0000256" key="2">
    <source>
        <dbReference type="ARBA" id="ARBA00004651"/>
    </source>
</evidence>
<evidence type="ECO:0000256" key="3">
    <source>
        <dbReference type="ARBA" id="ARBA00005119"/>
    </source>
</evidence>
<dbReference type="Proteomes" id="UP001195571">
    <property type="component" value="Unassembled WGS sequence"/>
</dbReference>
<feature type="transmembrane region" description="Helical" evidence="19">
    <location>
        <begin position="230"/>
        <end position="248"/>
    </location>
</feature>
<dbReference type="PROSITE" id="PS01315">
    <property type="entry name" value="CDS"/>
    <property type="match status" value="1"/>
</dbReference>
<comment type="caution">
    <text evidence="20">The sequence shown here is derived from an EMBL/GenBank/DDBJ whole genome shotgun (WGS) entry which is preliminary data.</text>
</comment>
<evidence type="ECO:0000256" key="17">
    <source>
        <dbReference type="ARBA" id="ARBA00023264"/>
    </source>
</evidence>
<dbReference type="InterPro" id="IPR000374">
    <property type="entry name" value="PC_trans"/>
</dbReference>
<evidence type="ECO:0000256" key="18">
    <source>
        <dbReference type="RuleBase" id="RU003938"/>
    </source>
</evidence>
<dbReference type="Pfam" id="PF01148">
    <property type="entry name" value="CTP_transf_1"/>
    <property type="match status" value="1"/>
</dbReference>
<evidence type="ECO:0000256" key="13">
    <source>
        <dbReference type="ARBA" id="ARBA00022989"/>
    </source>
</evidence>
<evidence type="ECO:0000256" key="16">
    <source>
        <dbReference type="ARBA" id="ARBA00023209"/>
    </source>
</evidence>
<keyword evidence="14" id="KW-0443">Lipid metabolism</keyword>
<evidence type="ECO:0000256" key="8">
    <source>
        <dbReference type="ARBA" id="ARBA00022475"/>
    </source>
</evidence>
<evidence type="ECO:0000256" key="7">
    <source>
        <dbReference type="ARBA" id="ARBA00019373"/>
    </source>
</evidence>
<comment type="catalytic activity">
    <reaction evidence="1 18">
        <text>a 1,2-diacyl-sn-glycero-3-phosphate + CTP + H(+) = a CDP-1,2-diacyl-sn-glycerol + diphosphate</text>
        <dbReference type="Rhea" id="RHEA:16229"/>
        <dbReference type="ChEBI" id="CHEBI:15378"/>
        <dbReference type="ChEBI" id="CHEBI:33019"/>
        <dbReference type="ChEBI" id="CHEBI:37563"/>
        <dbReference type="ChEBI" id="CHEBI:58332"/>
        <dbReference type="ChEBI" id="CHEBI:58608"/>
        <dbReference type="EC" id="2.7.7.41"/>
    </reaction>
</comment>
<evidence type="ECO:0000256" key="19">
    <source>
        <dbReference type="SAM" id="Phobius"/>
    </source>
</evidence>
<feature type="transmembrane region" description="Helical" evidence="19">
    <location>
        <begin position="197"/>
        <end position="218"/>
    </location>
</feature>
<keyword evidence="11 18" id="KW-0812">Transmembrane</keyword>
<keyword evidence="9" id="KW-0444">Lipid biosynthesis</keyword>
<feature type="transmembrane region" description="Helical" evidence="19">
    <location>
        <begin position="58"/>
        <end position="80"/>
    </location>
</feature>
<comment type="pathway">
    <text evidence="4">Lipid metabolism.</text>
</comment>
<evidence type="ECO:0000256" key="4">
    <source>
        <dbReference type="ARBA" id="ARBA00005189"/>
    </source>
</evidence>
<keyword evidence="12 18" id="KW-0548">Nucleotidyltransferase</keyword>
<evidence type="ECO:0000256" key="5">
    <source>
        <dbReference type="ARBA" id="ARBA00010185"/>
    </source>
</evidence>
<feature type="transmembrane region" description="Helical" evidence="19">
    <location>
        <begin position="277"/>
        <end position="298"/>
    </location>
</feature>
<evidence type="ECO:0000256" key="6">
    <source>
        <dbReference type="ARBA" id="ARBA00012487"/>
    </source>
</evidence>
<evidence type="ECO:0000256" key="12">
    <source>
        <dbReference type="ARBA" id="ARBA00022695"/>
    </source>
</evidence>
<dbReference type="GO" id="GO:0008483">
    <property type="term" value="F:transaminase activity"/>
    <property type="evidence" value="ECO:0007669"/>
    <property type="project" value="UniProtKB-KW"/>
</dbReference>
<keyword evidence="17" id="KW-1208">Phospholipid metabolism</keyword>
<evidence type="ECO:0000256" key="1">
    <source>
        <dbReference type="ARBA" id="ARBA00001698"/>
    </source>
</evidence>
<evidence type="ECO:0000256" key="10">
    <source>
        <dbReference type="ARBA" id="ARBA00022679"/>
    </source>
</evidence>
<evidence type="ECO:0000313" key="20">
    <source>
        <dbReference type="EMBL" id="MBP5835852.1"/>
    </source>
</evidence>
<gene>
    <name evidence="20" type="ORF">CHTY_001245</name>
</gene>
<evidence type="ECO:0000313" key="21">
    <source>
        <dbReference type="Proteomes" id="UP001195571"/>
    </source>
</evidence>
<dbReference type="PANTHER" id="PTHR46382:SF1">
    <property type="entry name" value="PHOSPHATIDATE CYTIDYLYLTRANSFERASE"/>
    <property type="match status" value="1"/>
</dbReference>
<dbReference type="RefSeq" id="WP_203552117.1">
    <property type="nucleotide sequence ID" value="NZ_JACAOD020000005.1"/>
</dbReference>
<sequence length="305" mass="35275">MIKKRIITACVLVLCSFFFYCLPRNMKIITFLPLTIKGTQEMLILFHHSHSKTHKNQFWTRFWVVFLFTLLFFISVLIAFDFFPSLGQLFIFENKSKLSFFLLFYPFILFLLVFVFLPSYNTSDISKTFLIMIYVGGGMASLLTLILAPLPYLLFFVLIVVLTDSFAFFARFHKLFPFLNLGLLAPQLSPKKTKKGAILGTFGSPLATLLFFLITSLFNSNFQIKHFPLFFIFAFLISIVSQISDLLASKFKREYNIKDFGNFLPGHGGLLDRFDSWIFTSFFALFLFFVSSSLSPIFEVYFSSP</sequence>
<feature type="transmembrane region" description="Helical" evidence="19">
    <location>
        <begin position="6"/>
        <end position="22"/>
    </location>
</feature>
<dbReference type="EMBL" id="JACAOD020000005">
    <property type="protein sequence ID" value="MBP5835852.1"/>
    <property type="molecule type" value="Genomic_DNA"/>
</dbReference>
<comment type="similarity">
    <text evidence="5 18">Belongs to the CDS family.</text>
</comment>
<keyword evidence="16" id="KW-0594">Phospholipid biosynthesis</keyword>
<keyword evidence="13 19" id="KW-1133">Transmembrane helix</keyword>